<dbReference type="GO" id="GO:0004420">
    <property type="term" value="F:hydroxymethylglutaryl-CoA reductase (NADPH) activity"/>
    <property type="evidence" value="ECO:0007669"/>
    <property type="project" value="UniProtKB-EC"/>
</dbReference>
<dbReference type="Gene3D" id="3.90.770.10">
    <property type="entry name" value="3-hydroxy-3-methylglutaryl-coenzyme A Reductase, Chain A, domain 2"/>
    <property type="match status" value="1"/>
</dbReference>
<evidence type="ECO:0000256" key="4">
    <source>
        <dbReference type="ARBA" id="ARBA00023002"/>
    </source>
</evidence>
<keyword evidence="7" id="KW-1185">Reference proteome</keyword>
<dbReference type="GO" id="GO:0015936">
    <property type="term" value="P:coenzyme A metabolic process"/>
    <property type="evidence" value="ECO:0007669"/>
    <property type="project" value="InterPro"/>
</dbReference>
<dbReference type="InterPro" id="IPR023074">
    <property type="entry name" value="HMG_CoA_Rdtase_cat_sf"/>
</dbReference>
<dbReference type="EC" id="1.1.1.34" evidence="2"/>
<evidence type="ECO:0000313" key="6">
    <source>
        <dbReference type="EMBL" id="GGO68752.1"/>
    </source>
</evidence>
<comment type="similarity">
    <text evidence="1">Belongs to the HMG-CoA reductase family.</text>
</comment>
<dbReference type="SUPFAM" id="SSF55035">
    <property type="entry name" value="NAD-binding domain of HMG-CoA reductase"/>
    <property type="match status" value="1"/>
</dbReference>
<feature type="transmembrane region" description="Helical" evidence="5">
    <location>
        <begin position="358"/>
        <end position="380"/>
    </location>
</feature>
<dbReference type="Proteomes" id="UP000606935">
    <property type="component" value="Unassembled WGS sequence"/>
</dbReference>
<reference evidence="6" key="2">
    <citation type="submission" date="2020-09" db="EMBL/GenBank/DDBJ databases">
        <authorList>
            <person name="Sun Q."/>
            <person name="Zhou Y."/>
        </authorList>
    </citation>
    <scope>NUCLEOTIDE SEQUENCE</scope>
    <source>
        <strain evidence="6">CGMCC 1.7086</strain>
    </source>
</reference>
<accession>A0A918DIK7</accession>
<organism evidence="6 7">
    <name type="scientific">Bowmanella pacifica</name>
    <dbReference type="NCBI Taxonomy" id="502051"/>
    <lineage>
        <taxon>Bacteria</taxon>
        <taxon>Pseudomonadati</taxon>
        <taxon>Pseudomonadota</taxon>
        <taxon>Gammaproteobacteria</taxon>
        <taxon>Alteromonadales</taxon>
        <taxon>Alteromonadaceae</taxon>
        <taxon>Bowmanella</taxon>
    </lineage>
</organism>
<dbReference type="AlphaFoldDB" id="A0A918DIK7"/>
<evidence type="ECO:0000256" key="1">
    <source>
        <dbReference type="ARBA" id="ARBA00007661"/>
    </source>
</evidence>
<protein>
    <recommendedName>
        <fullName evidence="2">hydroxymethylglutaryl-CoA reductase (NADPH)</fullName>
        <ecNumber evidence="2">1.1.1.34</ecNumber>
    </recommendedName>
</protein>
<proteinExistence type="inferred from homology"/>
<dbReference type="Pfam" id="PF00368">
    <property type="entry name" value="HMG-CoA_red"/>
    <property type="match status" value="1"/>
</dbReference>
<keyword evidence="4" id="KW-0560">Oxidoreductase</keyword>
<evidence type="ECO:0000256" key="2">
    <source>
        <dbReference type="ARBA" id="ARBA00012999"/>
    </source>
</evidence>
<keyword evidence="5" id="KW-0812">Transmembrane</keyword>
<evidence type="ECO:0000256" key="5">
    <source>
        <dbReference type="SAM" id="Phobius"/>
    </source>
</evidence>
<keyword evidence="5" id="KW-1133">Transmembrane helix</keyword>
<evidence type="ECO:0000256" key="3">
    <source>
        <dbReference type="ARBA" id="ARBA00022857"/>
    </source>
</evidence>
<dbReference type="SUPFAM" id="SSF56542">
    <property type="entry name" value="Substrate-binding domain of HMG-CoA reductase"/>
    <property type="match status" value="1"/>
</dbReference>
<dbReference type="RefSeq" id="WP_188693564.1">
    <property type="nucleotide sequence ID" value="NZ_BMLS01000002.1"/>
</dbReference>
<dbReference type="PRINTS" id="PR00071">
    <property type="entry name" value="HMGCOARDTASE"/>
</dbReference>
<dbReference type="Gene3D" id="3.30.70.420">
    <property type="entry name" value="Hydroxymethylglutaryl-CoA reductase, class I/II, NAD/NADP-binding domain"/>
    <property type="match status" value="1"/>
</dbReference>
<sequence length="391" mass="42667">MKIEDRIPRDRRNDYSKEMAGKRREFLTDKTGETLEYTGQYSIDPAVLPGNIENFIGIVQMPVGIAGPVQINGEYAQGQFYVPLATTEGTLVASYSRGMRVINECGGVTTTVVEQFMQRAPAFLFDNARQARDFGEWVSANFTQISEVAESTSSIAKLQHIEQWSVAKMRYLRFNYTTGDAAGQNMVSKATLAASEWIKQHSPIPCDYLLSGNMDTDKKHSQLNMIHSRGRRVIAEIVLKKDVLRKIMHVDSRMMAKAAVLSNVGARIAGAAYNGPHSANGIASLFIATGQDEANVVESHAGHLSHELLENDDLYLSVTLPSLIVATYGGGTGLPTQKECLNLLGCYGKGKANKFAEIVAATVLAGDISLACAVIAGHWVSSHDRLGRNRP</sequence>
<dbReference type="PANTHER" id="PTHR10572">
    <property type="entry name" value="3-HYDROXY-3-METHYLGLUTARYL-COENZYME A REDUCTASE"/>
    <property type="match status" value="1"/>
</dbReference>
<comment type="caution">
    <text evidence="6">The sequence shown here is derived from an EMBL/GenBank/DDBJ whole genome shotgun (WGS) entry which is preliminary data.</text>
</comment>
<dbReference type="InterPro" id="IPR002202">
    <property type="entry name" value="HMG_CoA_Rdtase"/>
</dbReference>
<keyword evidence="3" id="KW-0521">NADP</keyword>
<dbReference type="InterPro" id="IPR004554">
    <property type="entry name" value="HMG_CoA_Rdtase_eu_arc"/>
</dbReference>
<evidence type="ECO:0000313" key="7">
    <source>
        <dbReference type="Proteomes" id="UP000606935"/>
    </source>
</evidence>
<keyword evidence="5" id="KW-0472">Membrane</keyword>
<gene>
    <name evidence="6" type="ORF">GCM10010982_18400</name>
</gene>
<dbReference type="PROSITE" id="PS50065">
    <property type="entry name" value="HMG_COA_REDUCTASE_4"/>
    <property type="match status" value="1"/>
</dbReference>
<name>A0A918DIK7_9ALTE</name>
<dbReference type="InterPro" id="IPR009023">
    <property type="entry name" value="HMG_CoA_Rdtase_NAD(P)-bd_sf"/>
</dbReference>
<dbReference type="GO" id="GO:0008299">
    <property type="term" value="P:isoprenoid biosynthetic process"/>
    <property type="evidence" value="ECO:0007669"/>
    <property type="project" value="InterPro"/>
</dbReference>
<dbReference type="EMBL" id="BMLS01000002">
    <property type="protein sequence ID" value="GGO68752.1"/>
    <property type="molecule type" value="Genomic_DNA"/>
</dbReference>
<reference evidence="6" key="1">
    <citation type="journal article" date="2014" name="Int. J. Syst. Evol. Microbiol.">
        <title>Complete genome sequence of Corynebacterium casei LMG S-19264T (=DSM 44701T), isolated from a smear-ripened cheese.</title>
        <authorList>
            <consortium name="US DOE Joint Genome Institute (JGI-PGF)"/>
            <person name="Walter F."/>
            <person name="Albersmeier A."/>
            <person name="Kalinowski J."/>
            <person name="Ruckert C."/>
        </authorList>
    </citation>
    <scope>NUCLEOTIDE SEQUENCE</scope>
    <source>
        <strain evidence="6">CGMCC 1.7086</strain>
    </source>
</reference>
<dbReference type="CDD" id="cd00643">
    <property type="entry name" value="HMG-CoA_reductase_classI"/>
    <property type="match status" value="1"/>
</dbReference>
<dbReference type="PANTHER" id="PTHR10572:SF24">
    <property type="entry name" value="3-HYDROXY-3-METHYLGLUTARYL-COENZYME A REDUCTASE"/>
    <property type="match status" value="1"/>
</dbReference>
<dbReference type="InterPro" id="IPR009029">
    <property type="entry name" value="HMG_CoA_Rdtase_sub-bd_dom_sf"/>
</dbReference>